<gene>
    <name evidence="4" type="ORF">AKO1_013734</name>
</gene>
<dbReference type="EMBL" id="JAOPGA020001532">
    <property type="protein sequence ID" value="KAL0489209.1"/>
    <property type="molecule type" value="Genomic_DNA"/>
</dbReference>
<dbReference type="AlphaFoldDB" id="A0AAW2ZKK0"/>
<comment type="caution">
    <text evidence="4">The sequence shown here is derived from an EMBL/GenBank/DDBJ whole genome shotgun (WGS) entry which is preliminary data.</text>
</comment>
<dbReference type="PRINTS" id="PR00080">
    <property type="entry name" value="SDRFAMILY"/>
</dbReference>
<proteinExistence type="inferred from homology"/>
<reference evidence="4 5" key="1">
    <citation type="submission" date="2024-03" db="EMBL/GenBank/DDBJ databases">
        <title>The Acrasis kona genome and developmental transcriptomes reveal deep origins of eukaryotic multicellular pathways.</title>
        <authorList>
            <person name="Sheikh S."/>
            <person name="Fu C.-J."/>
            <person name="Brown M.W."/>
            <person name="Baldauf S.L."/>
        </authorList>
    </citation>
    <scope>NUCLEOTIDE SEQUENCE [LARGE SCALE GENOMIC DNA]</scope>
    <source>
        <strain evidence="4 5">ATCC MYA-3509</strain>
    </source>
</reference>
<accession>A0AAW2ZKK0</accession>
<sequence length="305" mass="33752">MVQKTNIEELLGSFLTNDPEFIKTQHNDKYDAIDPKRFLSERSKDSTIFISGGAKGIGKAIALAFAETKAKNIIITSRDKSALKPTKEEINAISPDTNVITLSINVSDGESVKKAFEEISQHVDKIDVVINNAGTTAALMTTEDPEKWWGVQETNCKGTVLIAGHALPLLKKSKNPVIINTSSCASQLVYGGWSCYSTSKVFVNKYTEYLDVEYRKDLNLKAVAYHPGGIKTELATDKNVVDEEFLKLLVDEPGLPASFCVWFAYSPDSEFLSGRFVSAKWDVDELIANKDLIISKKLFKTKVDL</sequence>
<evidence type="ECO:0000256" key="2">
    <source>
        <dbReference type="ARBA" id="ARBA00023002"/>
    </source>
</evidence>
<evidence type="ECO:0000256" key="1">
    <source>
        <dbReference type="ARBA" id="ARBA00006484"/>
    </source>
</evidence>
<dbReference type="CDD" id="cd05233">
    <property type="entry name" value="SDR_c"/>
    <property type="match status" value="1"/>
</dbReference>
<dbReference type="Proteomes" id="UP001431209">
    <property type="component" value="Unassembled WGS sequence"/>
</dbReference>
<comment type="similarity">
    <text evidence="1 3">Belongs to the short-chain dehydrogenases/reductases (SDR) family.</text>
</comment>
<dbReference type="GO" id="GO:0016491">
    <property type="term" value="F:oxidoreductase activity"/>
    <property type="evidence" value="ECO:0007669"/>
    <property type="project" value="UniProtKB-KW"/>
</dbReference>
<evidence type="ECO:0000313" key="4">
    <source>
        <dbReference type="EMBL" id="KAL0489209.1"/>
    </source>
</evidence>
<protein>
    <submittedName>
        <fullName evidence="4">Short-chain type dehydrogenase/reductase</fullName>
    </submittedName>
</protein>
<dbReference type="PANTHER" id="PTHR42901:SF1">
    <property type="entry name" value="ALCOHOL DEHYDROGENASE"/>
    <property type="match status" value="1"/>
</dbReference>
<keyword evidence="2" id="KW-0560">Oxidoreductase</keyword>
<evidence type="ECO:0000313" key="5">
    <source>
        <dbReference type="Proteomes" id="UP001431209"/>
    </source>
</evidence>
<dbReference type="Pfam" id="PF00106">
    <property type="entry name" value="adh_short"/>
    <property type="match status" value="1"/>
</dbReference>
<evidence type="ECO:0000256" key="3">
    <source>
        <dbReference type="RuleBase" id="RU000363"/>
    </source>
</evidence>
<dbReference type="Gene3D" id="3.40.50.720">
    <property type="entry name" value="NAD(P)-binding Rossmann-like Domain"/>
    <property type="match status" value="1"/>
</dbReference>
<name>A0AAW2ZKK0_9EUKA</name>
<dbReference type="InterPro" id="IPR036291">
    <property type="entry name" value="NAD(P)-bd_dom_sf"/>
</dbReference>
<organism evidence="4 5">
    <name type="scientific">Acrasis kona</name>
    <dbReference type="NCBI Taxonomy" id="1008807"/>
    <lineage>
        <taxon>Eukaryota</taxon>
        <taxon>Discoba</taxon>
        <taxon>Heterolobosea</taxon>
        <taxon>Tetramitia</taxon>
        <taxon>Eutetramitia</taxon>
        <taxon>Acrasidae</taxon>
        <taxon>Acrasis</taxon>
    </lineage>
</organism>
<dbReference type="InterPro" id="IPR002347">
    <property type="entry name" value="SDR_fam"/>
</dbReference>
<dbReference type="SUPFAM" id="SSF51735">
    <property type="entry name" value="NAD(P)-binding Rossmann-fold domains"/>
    <property type="match status" value="1"/>
</dbReference>
<dbReference type="PANTHER" id="PTHR42901">
    <property type="entry name" value="ALCOHOL DEHYDROGENASE"/>
    <property type="match status" value="1"/>
</dbReference>
<keyword evidence="5" id="KW-1185">Reference proteome</keyword>
<dbReference type="PRINTS" id="PR00081">
    <property type="entry name" value="GDHRDH"/>
</dbReference>